<sequence>MYTHILLPTDGTPSSKDAIQKCMRFAKSLGAKVTGLHVVPQYHMYSYQPEMLDDTSEKFTKECQAQAERYLTDVELEAKEMRVDCDILILTNDHPYEAIIHAAENRHCDLIAMASHGRKGIKALLLSSETQKVLAHSKIPVLVYR</sequence>
<organism evidence="4 5">
    <name type="scientific">Undibacterium terreum</name>
    <dbReference type="NCBI Taxonomy" id="1224302"/>
    <lineage>
        <taxon>Bacteria</taxon>
        <taxon>Pseudomonadati</taxon>
        <taxon>Pseudomonadota</taxon>
        <taxon>Betaproteobacteria</taxon>
        <taxon>Burkholderiales</taxon>
        <taxon>Oxalobacteraceae</taxon>
        <taxon>Undibacterium</taxon>
    </lineage>
</organism>
<dbReference type="PIRSF" id="PIRSF006276">
    <property type="entry name" value="UspA"/>
    <property type="match status" value="1"/>
</dbReference>
<name>A0A916UBF0_9BURK</name>
<evidence type="ECO:0000256" key="2">
    <source>
        <dbReference type="PIRNR" id="PIRNR006276"/>
    </source>
</evidence>
<evidence type="ECO:0000259" key="3">
    <source>
        <dbReference type="Pfam" id="PF00582"/>
    </source>
</evidence>
<dbReference type="Proteomes" id="UP000637423">
    <property type="component" value="Unassembled WGS sequence"/>
</dbReference>
<dbReference type="PRINTS" id="PR01438">
    <property type="entry name" value="UNVRSLSTRESS"/>
</dbReference>
<reference evidence="4" key="2">
    <citation type="submission" date="2020-09" db="EMBL/GenBank/DDBJ databases">
        <authorList>
            <person name="Sun Q."/>
            <person name="Zhou Y."/>
        </authorList>
    </citation>
    <scope>NUCLEOTIDE SEQUENCE</scope>
    <source>
        <strain evidence="4">CGMCC 1.10998</strain>
    </source>
</reference>
<dbReference type="PANTHER" id="PTHR46268:SF15">
    <property type="entry name" value="UNIVERSAL STRESS PROTEIN HP_0031"/>
    <property type="match status" value="1"/>
</dbReference>
<dbReference type="InterPro" id="IPR006015">
    <property type="entry name" value="Universal_stress_UspA"/>
</dbReference>
<keyword evidence="2" id="KW-0963">Cytoplasm</keyword>
<gene>
    <name evidence="4" type="ORF">GCM10011396_12830</name>
</gene>
<comment type="subcellular location">
    <subcellularLocation>
        <location evidence="2">Cytoplasm</location>
    </subcellularLocation>
</comment>
<protein>
    <recommendedName>
        <fullName evidence="2">Universal stress protein</fullName>
    </recommendedName>
</protein>
<dbReference type="AlphaFoldDB" id="A0A916UBF0"/>
<evidence type="ECO:0000313" key="5">
    <source>
        <dbReference type="Proteomes" id="UP000637423"/>
    </source>
</evidence>
<dbReference type="CDD" id="cd00293">
    <property type="entry name" value="USP-like"/>
    <property type="match status" value="1"/>
</dbReference>
<dbReference type="Gene3D" id="3.40.50.620">
    <property type="entry name" value="HUPs"/>
    <property type="match status" value="1"/>
</dbReference>
<feature type="domain" description="UspA" evidence="3">
    <location>
        <begin position="1"/>
        <end position="145"/>
    </location>
</feature>
<evidence type="ECO:0000313" key="4">
    <source>
        <dbReference type="EMBL" id="GGC67274.1"/>
    </source>
</evidence>
<dbReference type="RefSeq" id="WP_188565097.1">
    <property type="nucleotide sequence ID" value="NZ_BMED01000001.1"/>
</dbReference>
<dbReference type="SUPFAM" id="SSF52402">
    <property type="entry name" value="Adenine nucleotide alpha hydrolases-like"/>
    <property type="match status" value="1"/>
</dbReference>
<dbReference type="PANTHER" id="PTHR46268">
    <property type="entry name" value="STRESS RESPONSE PROTEIN NHAX"/>
    <property type="match status" value="1"/>
</dbReference>
<reference evidence="4" key="1">
    <citation type="journal article" date="2014" name="Int. J. Syst. Evol. Microbiol.">
        <title>Complete genome sequence of Corynebacterium casei LMG S-19264T (=DSM 44701T), isolated from a smear-ripened cheese.</title>
        <authorList>
            <consortium name="US DOE Joint Genome Institute (JGI-PGF)"/>
            <person name="Walter F."/>
            <person name="Albersmeier A."/>
            <person name="Kalinowski J."/>
            <person name="Ruckert C."/>
        </authorList>
    </citation>
    <scope>NUCLEOTIDE SEQUENCE</scope>
    <source>
        <strain evidence="4">CGMCC 1.10998</strain>
    </source>
</reference>
<dbReference type="InterPro" id="IPR014729">
    <property type="entry name" value="Rossmann-like_a/b/a_fold"/>
</dbReference>
<evidence type="ECO:0000256" key="1">
    <source>
        <dbReference type="ARBA" id="ARBA00008791"/>
    </source>
</evidence>
<comment type="similarity">
    <text evidence="1 2">Belongs to the universal stress protein A family.</text>
</comment>
<proteinExistence type="inferred from homology"/>
<comment type="caution">
    <text evidence="4">The sequence shown here is derived from an EMBL/GenBank/DDBJ whole genome shotgun (WGS) entry which is preliminary data.</text>
</comment>
<dbReference type="InterPro" id="IPR006016">
    <property type="entry name" value="UspA"/>
</dbReference>
<accession>A0A916UBF0</accession>
<keyword evidence="5" id="KW-1185">Reference proteome</keyword>
<dbReference type="EMBL" id="BMED01000001">
    <property type="protein sequence ID" value="GGC67274.1"/>
    <property type="molecule type" value="Genomic_DNA"/>
</dbReference>
<dbReference type="Pfam" id="PF00582">
    <property type="entry name" value="Usp"/>
    <property type="match status" value="1"/>
</dbReference>
<dbReference type="GO" id="GO:0005737">
    <property type="term" value="C:cytoplasm"/>
    <property type="evidence" value="ECO:0007669"/>
    <property type="project" value="UniProtKB-SubCell"/>
</dbReference>